<accession>A0A6J7X3S5</accession>
<name>A0A6J7X3S5_9CAUD</name>
<dbReference type="EMBL" id="LR798344">
    <property type="protein sequence ID" value="CAB5225481.1"/>
    <property type="molecule type" value="Genomic_DNA"/>
</dbReference>
<feature type="region of interest" description="Disordered" evidence="1">
    <location>
        <begin position="239"/>
        <end position="289"/>
    </location>
</feature>
<feature type="compositionally biased region" description="Low complexity" evidence="1">
    <location>
        <begin position="239"/>
        <end position="248"/>
    </location>
</feature>
<organism evidence="2">
    <name type="scientific">uncultured Caudovirales phage</name>
    <dbReference type="NCBI Taxonomy" id="2100421"/>
    <lineage>
        <taxon>Viruses</taxon>
        <taxon>Duplodnaviria</taxon>
        <taxon>Heunggongvirae</taxon>
        <taxon>Uroviricota</taxon>
        <taxon>Caudoviricetes</taxon>
        <taxon>Peduoviridae</taxon>
        <taxon>Maltschvirus</taxon>
        <taxon>Maltschvirus maltsch</taxon>
    </lineage>
</organism>
<sequence>MSRHSFEPEIAKQVGVNAAVIYQNILWWAERNAANNKHNHDGLWWTYNSISAFADLFPYLTSKQIRTALDRLEDHKLIVSGSFNKSAYDRTKWYAPTCHIGKHDLPSGANEIDLQGEPIPDVNTVGKPDVSPLNPPKGKYAQIPAGVDDEVWKDFIDLRKAKRAPLNGTALKGIEREAAKAGWTLNDALAESVARGWQSFKAEWVKERTKGNGSRETESMGRTERAAIQALRDLGFAQAAPGASQGGSDALPTAGRNGIAGSQSSPLLAIGYDGSGSGGVVEGGADDNR</sequence>
<evidence type="ECO:0000313" key="2">
    <source>
        <dbReference type="EMBL" id="CAB5225481.1"/>
    </source>
</evidence>
<feature type="compositionally biased region" description="Gly residues" evidence="1">
    <location>
        <begin position="273"/>
        <end position="282"/>
    </location>
</feature>
<gene>
    <name evidence="2" type="ORF">UFOVP749_27</name>
</gene>
<proteinExistence type="predicted"/>
<evidence type="ECO:0000256" key="1">
    <source>
        <dbReference type="SAM" id="MobiDB-lite"/>
    </source>
</evidence>
<reference evidence="2" key="1">
    <citation type="submission" date="2020-05" db="EMBL/GenBank/DDBJ databases">
        <authorList>
            <person name="Chiriac C."/>
            <person name="Salcher M."/>
            <person name="Ghai R."/>
            <person name="Kavagutti S V."/>
        </authorList>
    </citation>
    <scope>NUCLEOTIDE SEQUENCE</scope>
</reference>
<protein>
    <submittedName>
        <fullName evidence="2">Uncharacterized protein</fullName>
    </submittedName>
</protein>